<organism evidence="1 2">
    <name type="scientific">Ascaris lumbricoides</name>
    <name type="common">Giant roundworm</name>
    <dbReference type="NCBI Taxonomy" id="6252"/>
    <lineage>
        <taxon>Eukaryota</taxon>
        <taxon>Metazoa</taxon>
        <taxon>Ecdysozoa</taxon>
        <taxon>Nematoda</taxon>
        <taxon>Chromadorea</taxon>
        <taxon>Rhabditida</taxon>
        <taxon>Spirurina</taxon>
        <taxon>Ascaridomorpha</taxon>
        <taxon>Ascaridoidea</taxon>
        <taxon>Ascarididae</taxon>
        <taxon>Ascaris</taxon>
    </lineage>
</organism>
<dbReference type="WBParaSite" id="ALUE_0000932201-mRNA-1">
    <property type="protein sequence ID" value="ALUE_0000932201-mRNA-1"/>
    <property type="gene ID" value="ALUE_0000932201"/>
</dbReference>
<dbReference type="AlphaFoldDB" id="A0A0M3HZW7"/>
<protein>
    <submittedName>
        <fullName evidence="2">Apple domain-containing protein</fullName>
    </submittedName>
</protein>
<evidence type="ECO:0000313" key="1">
    <source>
        <dbReference type="Proteomes" id="UP000036681"/>
    </source>
</evidence>
<evidence type="ECO:0000313" key="2">
    <source>
        <dbReference type="WBParaSite" id="ALUE_0000932201-mRNA-1"/>
    </source>
</evidence>
<proteinExistence type="predicted"/>
<accession>A0A0M3HZW7</accession>
<keyword evidence="1" id="KW-1185">Reference proteome</keyword>
<reference evidence="2" key="1">
    <citation type="submission" date="2017-02" db="UniProtKB">
        <authorList>
            <consortium name="WormBaseParasite"/>
        </authorList>
    </citation>
    <scope>IDENTIFICATION</scope>
</reference>
<name>A0A0M3HZW7_ASCLU</name>
<dbReference type="Proteomes" id="UP000036681">
    <property type="component" value="Unplaced"/>
</dbReference>
<sequence>RKYGIINCFNDKNVNIVKRDIGTRKACDDICSCRTVQLPQYKRCTRVQQPISNISLWSLQLTDILSFNRADHTTIPNFFWQYKRVEIAVETW</sequence>